<gene>
    <name evidence="3" type="ORF">CM83_51083</name>
</gene>
<feature type="region of interest" description="Disordered" evidence="1">
    <location>
        <begin position="138"/>
        <end position="165"/>
    </location>
</feature>
<dbReference type="EMBL" id="GBHO01023702">
    <property type="protein sequence ID" value="JAG19902.1"/>
    <property type="molecule type" value="Transcribed_RNA"/>
</dbReference>
<reference evidence="3" key="1">
    <citation type="journal article" date="2014" name="PLoS ONE">
        <title>Transcriptome-Based Identification of ABC Transporters in the Western Tarnished Plant Bug Lygus hesperus.</title>
        <authorList>
            <person name="Hull J.J."/>
            <person name="Chaney K."/>
            <person name="Geib S.M."/>
            <person name="Fabrick J.A."/>
            <person name="Brent C.S."/>
            <person name="Walsh D."/>
            <person name="Lavine L.C."/>
        </authorList>
    </citation>
    <scope>NUCLEOTIDE SEQUENCE</scope>
</reference>
<feature type="compositionally biased region" description="Acidic residues" evidence="1">
    <location>
        <begin position="48"/>
        <end position="60"/>
    </location>
</feature>
<reference evidence="3" key="2">
    <citation type="submission" date="2014-07" db="EMBL/GenBank/DDBJ databases">
        <authorList>
            <person name="Hull J."/>
        </authorList>
    </citation>
    <scope>NUCLEOTIDE SEQUENCE</scope>
</reference>
<sequence>GIMKTFVSLLLCALAGIACSQSSDESSNEVNLRIDSGLLDPLSFDDFGNMEDSSESDESEEHVFLNRKKRSPQMGGFGFGSSMGGGMGSGMGGMMGGMGRPGGMGSMGGMFGMGGSGMGGGGMGGGGMGMGGGGMGGGGMGGGSSIEGGMGGGGGDDDSSSSEEY</sequence>
<protein>
    <submittedName>
        <fullName evidence="3">Uncharacterized protein</fullName>
    </submittedName>
</protein>
<keyword evidence="2" id="KW-0732">Signal</keyword>
<dbReference type="PRINTS" id="PR01228">
    <property type="entry name" value="EGGSHELL"/>
</dbReference>
<organism evidence="3">
    <name type="scientific">Lygus hesperus</name>
    <name type="common">Western plant bug</name>
    <dbReference type="NCBI Taxonomy" id="30085"/>
    <lineage>
        <taxon>Eukaryota</taxon>
        <taxon>Metazoa</taxon>
        <taxon>Ecdysozoa</taxon>
        <taxon>Arthropoda</taxon>
        <taxon>Hexapoda</taxon>
        <taxon>Insecta</taxon>
        <taxon>Pterygota</taxon>
        <taxon>Neoptera</taxon>
        <taxon>Paraneoptera</taxon>
        <taxon>Hemiptera</taxon>
        <taxon>Heteroptera</taxon>
        <taxon>Panheteroptera</taxon>
        <taxon>Cimicomorpha</taxon>
        <taxon>Miridae</taxon>
        <taxon>Mirini</taxon>
        <taxon>Lygus</taxon>
    </lineage>
</organism>
<accession>A0A0A9XGN7</accession>
<proteinExistence type="predicted"/>
<name>A0A0A9XGN7_LYGHE</name>
<evidence type="ECO:0000313" key="3">
    <source>
        <dbReference type="EMBL" id="JAG19902.1"/>
    </source>
</evidence>
<evidence type="ECO:0000256" key="1">
    <source>
        <dbReference type="SAM" id="MobiDB-lite"/>
    </source>
</evidence>
<evidence type="ECO:0000256" key="2">
    <source>
        <dbReference type="SAM" id="SignalP"/>
    </source>
</evidence>
<dbReference type="AlphaFoldDB" id="A0A0A9XGN7"/>
<feature type="non-terminal residue" evidence="3">
    <location>
        <position position="1"/>
    </location>
</feature>
<feature type="compositionally biased region" description="Acidic residues" evidence="1">
    <location>
        <begin position="155"/>
        <end position="165"/>
    </location>
</feature>
<feature type="compositionally biased region" description="Gly residues" evidence="1">
    <location>
        <begin position="138"/>
        <end position="154"/>
    </location>
</feature>
<feature type="chain" id="PRO_5002054349" evidence="2">
    <location>
        <begin position="21"/>
        <end position="165"/>
    </location>
</feature>
<feature type="signal peptide" evidence="2">
    <location>
        <begin position="1"/>
        <end position="20"/>
    </location>
</feature>
<feature type="region of interest" description="Disordered" evidence="1">
    <location>
        <begin position="45"/>
        <end position="82"/>
    </location>
</feature>